<dbReference type="HOGENOM" id="CLU_2150462_0_0_1"/>
<sequence length="112" mass="12924">MNPTCIIPCGGVMTDEVHLRPYFYKDESFWPAWPNFPSHRRFLLWFSMEHLESGSILGDHLFMWSVGITLDNCTLLAQHDTTPDPSWLVFDVGHSFQGQDQYLIPQLDHVGS</sequence>
<evidence type="ECO:0000313" key="1">
    <source>
        <dbReference type="EMBL" id="EOY01893.1"/>
    </source>
</evidence>
<keyword evidence="2" id="KW-1185">Reference proteome</keyword>
<gene>
    <name evidence="1" type="ORF">TCM_011684</name>
</gene>
<dbReference type="InParanoid" id="A0A061EB70"/>
<dbReference type="Gramene" id="EOY01893">
    <property type="protein sequence ID" value="EOY01893"/>
    <property type="gene ID" value="TCM_011684"/>
</dbReference>
<accession>A0A061EB70</accession>
<name>A0A061EB70_THECC</name>
<dbReference type="AlphaFoldDB" id="A0A061EB70"/>
<reference evidence="1 2" key="1">
    <citation type="journal article" date="2013" name="Genome Biol.">
        <title>The genome sequence of the most widely cultivated cacao type and its use to identify candidate genes regulating pod color.</title>
        <authorList>
            <person name="Motamayor J.C."/>
            <person name="Mockaitis K."/>
            <person name="Schmutz J."/>
            <person name="Haiminen N."/>
            <person name="Iii D.L."/>
            <person name="Cornejo O."/>
            <person name="Findley S.D."/>
            <person name="Zheng P."/>
            <person name="Utro F."/>
            <person name="Royaert S."/>
            <person name="Saski C."/>
            <person name="Jenkins J."/>
            <person name="Podicheti R."/>
            <person name="Zhao M."/>
            <person name="Scheffler B.E."/>
            <person name="Stack J.C."/>
            <person name="Feltus F.A."/>
            <person name="Mustiga G.M."/>
            <person name="Amores F."/>
            <person name="Phillips W."/>
            <person name="Marelli J.P."/>
            <person name="May G.D."/>
            <person name="Shapiro H."/>
            <person name="Ma J."/>
            <person name="Bustamante C.D."/>
            <person name="Schnell R.J."/>
            <person name="Main D."/>
            <person name="Gilbert D."/>
            <person name="Parida L."/>
            <person name="Kuhn D.N."/>
        </authorList>
    </citation>
    <scope>NUCLEOTIDE SEQUENCE [LARGE SCALE GENOMIC DNA]</scope>
    <source>
        <strain evidence="2">cv. Matina 1-6</strain>
    </source>
</reference>
<dbReference type="EMBL" id="CM001880">
    <property type="protein sequence ID" value="EOY01893.1"/>
    <property type="molecule type" value="Genomic_DNA"/>
</dbReference>
<dbReference type="Proteomes" id="UP000026915">
    <property type="component" value="Chromosome 2"/>
</dbReference>
<proteinExistence type="predicted"/>
<protein>
    <submittedName>
        <fullName evidence="1">Uncharacterized protein</fullName>
    </submittedName>
</protein>
<evidence type="ECO:0000313" key="2">
    <source>
        <dbReference type="Proteomes" id="UP000026915"/>
    </source>
</evidence>
<organism evidence="1 2">
    <name type="scientific">Theobroma cacao</name>
    <name type="common">Cacao</name>
    <name type="synonym">Cocoa</name>
    <dbReference type="NCBI Taxonomy" id="3641"/>
    <lineage>
        <taxon>Eukaryota</taxon>
        <taxon>Viridiplantae</taxon>
        <taxon>Streptophyta</taxon>
        <taxon>Embryophyta</taxon>
        <taxon>Tracheophyta</taxon>
        <taxon>Spermatophyta</taxon>
        <taxon>Magnoliopsida</taxon>
        <taxon>eudicotyledons</taxon>
        <taxon>Gunneridae</taxon>
        <taxon>Pentapetalae</taxon>
        <taxon>rosids</taxon>
        <taxon>malvids</taxon>
        <taxon>Malvales</taxon>
        <taxon>Malvaceae</taxon>
        <taxon>Byttnerioideae</taxon>
        <taxon>Theobroma</taxon>
    </lineage>
</organism>